<proteinExistence type="predicted"/>
<evidence type="ECO:0000256" key="2">
    <source>
        <dbReference type="ARBA" id="ARBA00022840"/>
    </source>
</evidence>
<dbReference type="GO" id="GO:0004810">
    <property type="term" value="F:CCA tRNA nucleotidyltransferase activity"/>
    <property type="evidence" value="ECO:0007669"/>
    <property type="project" value="InterPro"/>
</dbReference>
<comment type="caution">
    <text evidence="4">The sequence shown here is derived from an EMBL/GenBank/DDBJ whole genome shotgun (WGS) entry which is preliminary data.</text>
</comment>
<evidence type="ECO:0000256" key="1">
    <source>
        <dbReference type="ARBA" id="ARBA00022741"/>
    </source>
</evidence>
<keyword evidence="1" id="KW-0547">Nucleotide-binding</keyword>
<keyword evidence="2" id="KW-0067">ATP-binding</keyword>
<feature type="domain" description="Thil AANH" evidence="3">
    <location>
        <begin position="4"/>
        <end position="127"/>
    </location>
</feature>
<dbReference type="Pfam" id="PF02568">
    <property type="entry name" value="ThiI"/>
    <property type="match status" value="1"/>
</dbReference>
<reference evidence="4 5" key="1">
    <citation type="submission" date="2019-02" db="EMBL/GenBank/DDBJ databases">
        <title>Deep-cultivation of Planctomycetes and their phenomic and genomic characterization uncovers novel biology.</title>
        <authorList>
            <person name="Wiegand S."/>
            <person name="Jogler M."/>
            <person name="Boedeker C."/>
            <person name="Pinto D."/>
            <person name="Vollmers J."/>
            <person name="Rivas-Marin E."/>
            <person name="Kohn T."/>
            <person name="Peeters S.H."/>
            <person name="Heuer A."/>
            <person name="Rast P."/>
            <person name="Oberbeckmann S."/>
            <person name="Bunk B."/>
            <person name="Jeske O."/>
            <person name="Meyerdierks A."/>
            <person name="Storesund J.E."/>
            <person name="Kallscheuer N."/>
            <person name="Luecker S."/>
            <person name="Lage O.M."/>
            <person name="Pohl T."/>
            <person name="Merkel B.J."/>
            <person name="Hornburger P."/>
            <person name="Mueller R.-W."/>
            <person name="Bruemmer F."/>
            <person name="Labrenz M."/>
            <person name="Spormann A.M."/>
            <person name="Op Den Camp H."/>
            <person name="Overmann J."/>
            <person name="Amann R."/>
            <person name="Jetten M.S.M."/>
            <person name="Mascher T."/>
            <person name="Medema M.H."/>
            <person name="Devos D.P."/>
            <person name="Kaster A.-K."/>
            <person name="Ovreas L."/>
            <person name="Rohde M."/>
            <person name="Galperin M.Y."/>
            <person name="Jogler C."/>
        </authorList>
    </citation>
    <scope>NUCLEOTIDE SEQUENCE [LARGE SCALE GENOMIC DNA]</scope>
    <source>
        <strain evidence="4 5">Enr8</strain>
    </source>
</reference>
<dbReference type="Gene3D" id="3.40.50.620">
    <property type="entry name" value="HUPs"/>
    <property type="match status" value="1"/>
</dbReference>
<dbReference type="InterPro" id="IPR020536">
    <property type="entry name" value="ThiI_AANH"/>
</dbReference>
<evidence type="ECO:0000259" key="3">
    <source>
        <dbReference type="Pfam" id="PF02568"/>
    </source>
</evidence>
<dbReference type="EMBL" id="SJPF01000002">
    <property type="protein sequence ID" value="TWT34451.1"/>
    <property type="molecule type" value="Genomic_DNA"/>
</dbReference>
<accession>A0A5C5V826</accession>
<gene>
    <name evidence="4" type="ORF">Enr8_18600</name>
</gene>
<dbReference type="InterPro" id="IPR014729">
    <property type="entry name" value="Rossmann-like_a/b/a_fold"/>
</dbReference>
<organism evidence="4 5">
    <name type="scientific">Blastopirellula retiformator</name>
    <dbReference type="NCBI Taxonomy" id="2527970"/>
    <lineage>
        <taxon>Bacteria</taxon>
        <taxon>Pseudomonadati</taxon>
        <taxon>Planctomycetota</taxon>
        <taxon>Planctomycetia</taxon>
        <taxon>Pirellulales</taxon>
        <taxon>Pirellulaceae</taxon>
        <taxon>Blastopirellula</taxon>
    </lineage>
</organism>
<protein>
    <recommendedName>
        <fullName evidence="3">Thil AANH domain-containing protein</fullName>
    </recommendedName>
</protein>
<evidence type="ECO:0000313" key="5">
    <source>
        <dbReference type="Proteomes" id="UP000318878"/>
    </source>
</evidence>
<dbReference type="RefSeq" id="WP_186767534.1">
    <property type="nucleotide sequence ID" value="NZ_SJPF01000002.1"/>
</dbReference>
<evidence type="ECO:0000313" key="4">
    <source>
        <dbReference type="EMBL" id="TWT34451.1"/>
    </source>
</evidence>
<sequence>MPRCVALISGDLDGAVAAALVKSQGIEVDAVAYATPFSPIAAAAQLSADQLQVPLHLIQPTPTDYLQLLARPRFGYGKGANPCCDCRLAMLAAAVALMKQLDADFIVTGEVLGQKVMGQKRAHLEMMEHHAGIPGRLVRPLSARLLSPTLPETNGLLNRDRLCAIHGSGRRKIRELAKRFGLTGSEKGAARCRLVDPAYGGRVRPALVSRLPREWLLPGLFEFPRQRWIENRGLVISGRNQSENEKLARLFADLPGDPVLLLATPDNFSGPTVLSVGLEPSEAAREVVLALRERGIANAGNRLIWTDKSRTWNRLCDHSMSV</sequence>
<dbReference type="AlphaFoldDB" id="A0A5C5V826"/>
<dbReference type="GO" id="GO:0005524">
    <property type="term" value="F:ATP binding"/>
    <property type="evidence" value="ECO:0007669"/>
    <property type="project" value="UniProtKB-KW"/>
</dbReference>
<dbReference type="Proteomes" id="UP000318878">
    <property type="component" value="Unassembled WGS sequence"/>
</dbReference>
<name>A0A5C5V826_9BACT</name>
<keyword evidence="5" id="KW-1185">Reference proteome</keyword>
<dbReference type="SUPFAM" id="SSF52402">
    <property type="entry name" value="Adenine nucleotide alpha hydrolases-like"/>
    <property type="match status" value="1"/>
</dbReference>